<evidence type="ECO:0000313" key="2">
    <source>
        <dbReference type="Proteomes" id="UP000786989"/>
    </source>
</evidence>
<accession>A0A9D2UXV6</accession>
<dbReference type="EMBL" id="DYWI01000157">
    <property type="protein sequence ID" value="HJF66053.1"/>
    <property type="molecule type" value="Genomic_DNA"/>
</dbReference>
<gene>
    <name evidence="1" type="ORF">K8U77_08085</name>
</gene>
<protein>
    <submittedName>
        <fullName evidence="1">Antitoxin</fullName>
    </submittedName>
</protein>
<reference evidence="1" key="1">
    <citation type="journal article" date="2021" name="PeerJ">
        <title>Extensive microbial diversity within the chicken gut microbiome revealed by metagenomics and culture.</title>
        <authorList>
            <person name="Gilroy R."/>
            <person name="Ravi A."/>
            <person name="Getino M."/>
            <person name="Pursley I."/>
            <person name="Horton D.L."/>
            <person name="Alikhan N.F."/>
            <person name="Baker D."/>
            <person name="Gharbi K."/>
            <person name="Hall N."/>
            <person name="Watson M."/>
            <person name="Adriaenssens E.M."/>
            <person name="Foster-Nyarko E."/>
            <person name="Jarju S."/>
            <person name="Secka A."/>
            <person name="Antonio M."/>
            <person name="Oren A."/>
            <person name="Chaudhuri R.R."/>
            <person name="La Ragione R."/>
            <person name="Hildebrand F."/>
            <person name="Pallen M.J."/>
        </authorList>
    </citation>
    <scope>NUCLEOTIDE SEQUENCE</scope>
    <source>
        <strain evidence="1">ChiGjej6B6-11269</strain>
    </source>
</reference>
<dbReference type="AlphaFoldDB" id="A0A9D2UXV6"/>
<comment type="caution">
    <text evidence="1">The sequence shown here is derived from an EMBL/GenBank/DDBJ whole genome shotgun (WGS) entry which is preliminary data.</text>
</comment>
<sequence length="78" mass="8865">MPQLSLYLDDAAMEQLRSRAKNEGMSLSRYARRQIGEQPAALWPDSFWGTYGALCDETFELPQELDFASDTPRGSFDD</sequence>
<reference evidence="1" key="2">
    <citation type="submission" date="2021-09" db="EMBL/GenBank/DDBJ databases">
        <authorList>
            <person name="Gilroy R."/>
        </authorList>
    </citation>
    <scope>NUCLEOTIDE SEQUENCE</scope>
    <source>
        <strain evidence="1">ChiGjej6B6-11269</strain>
    </source>
</reference>
<name>A0A9D2UXV6_9ACTN</name>
<organism evidence="1 2">
    <name type="scientific">Slackia equolifaciens</name>
    <dbReference type="NCBI Taxonomy" id="498718"/>
    <lineage>
        <taxon>Bacteria</taxon>
        <taxon>Bacillati</taxon>
        <taxon>Actinomycetota</taxon>
        <taxon>Coriobacteriia</taxon>
        <taxon>Eggerthellales</taxon>
        <taxon>Eggerthellaceae</taxon>
        <taxon>Slackia</taxon>
    </lineage>
</organism>
<dbReference type="Proteomes" id="UP000786989">
    <property type="component" value="Unassembled WGS sequence"/>
</dbReference>
<proteinExistence type="predicted"/>
<evidence type="ECO:0000313" key="1">
    <source>
        <dbReference type="EMBL" id="HJF66053.1"/>
    </source>
</evidence>